<name>S7J7F8_VIBFL</name>
<dbReference type="EMBL" id="ASXS01000028">
    <property type="protein sequence ID" value="EPP19746.1"/>
    <property type="molecule type" value="Genomic_DNA"/>
</dbReference>
<accession>S7J7F8</accession>
<organism evidence="1 2">
    <name type="scientific">Vibrio fluvialis PG41</name>
    <dbReference type="NCBI Taxonomy" id="1336752"/>
    <lineage>
        <taxon>Bacteria</taxon>
        <taxon>Pseudomonadati</taxon>
        <taxon>Pseudomonadota</taxon>
        <taxon>Gammaproteobacteria</taxon>
        <taxon>Vibrionales</taxon>
        <taxon>Vibrionaceae</taxon>
        <taxon>Vibrio</taxon>
    </lineage>
</organism>
<evidence type="ECO:0000313" key="2">
    <source>
        <dbReference type="Proteomes" id="UP000014854"/>
    </source>
</evidence>
<dbReference type="RefSeq" id="WP_020332301.1">
    <property type="nucleotide sequence ID" value="NZ_ASXS01000028.1"/>
</dbReference>
<reference evidence="1 2" key="1">
    <citation type="journal article" date="2013" name="Gut Pathog.">
        <title>Evidence of a new metabolic capacity in an emerging diarrheal pathogen: lessons from the draft genomes of Vibrio fluvialis strains PG41 and I21563.</title>
        <authorList>
            <person name="Khatri I."/>
            <person name="Mahajan S."/>
            <person name="Dureja C."/>
            <person name="Subramanian S."/>
            <person name="Raychaudhuri S."/>
        </authorList>
    </citation>
    <scope>NUCLEOTIDE SEQUENCE [LARGE SCALE GENOMIC DNA]</scope>
    <source>
        <strain evidence="1 2">PG41</strain>
    </source>
</reference>
<evidence type="ECO:0000313" key="1">
    <source>
        <dbReference type="EMBL" id="EPP19746.1"/>
    </source>
</evidence>
<gene>
    <name evidence="1" type="ORF">L910_2820</name>
</gene>
<sequence length="244" mass="27057">MLQQSNTVNKDNKWLPLLRFIESIQRGDHWIYNATLTGCSPVFSNINVSIPESQSKLIVIYGDNSSGKSFFAKLMATEALHDTGIHPYIVSMAQRTASYGKMFFGNESFKSTGVCSISATLRCLESAIKDEKTALVVLDEPDVGLSDYYSPALGEHIGQKLNGFSDNKMMIVISHSKHLLSGLLGSYQGNCIEFGINTEMSLSDWSKRTERATIEELLVGSKYSQYQTPLGSRLVWNGNYSAQK</sequence>
<dbReference type="Proteomes" id="UP000014854">
    <property type="component" value="Unassembled WGS sequence"/>
</dbReference>
<dbReference type="InterPro" id="IPR027417">
    <property type="entry name" value="P-loop_NTPase"/>
</dbReference>
<protein>
    <submittedName>
        <fullName evidence="1">Uncharacterized protein</fullName>
    </submittedName>
</protein>
<comment type="caution">
    <text evidence="1">The sequence shown here is derived from an EMBL/GenBank/DDBJ whole genome shotgun (WGS) entry which is preliminary data.</text>
</comment>
<dbReference type="AlphaFoldDB" id="S7J7F8"/>
<dbReference type="PATRIC" id="fig|1336752.4.peg.4496"/>
<proteinExistence type="predicted"/>
<dbReference type="SUPFAM" id="SSF52540">
    <property type="entry name" value="P-loop containing nucleoside triphosphate hydrolases"/>
    <property type="match status" value="1"/>
</dbReference>
<dbReference type="Gene3D" id="3.40.50.300">
    <property type="entry name" value="P-loop containing nucleotide triphosphate hydrolases"/>
    <property type="match status" value="1"/>
</dbReference>